<evidence type="ECO:0000313" key="2">
    <source>
        <dbReference type="Proteomes" id="UP000789702"/>
    </source>
</evidence>
<sequence length="88" mass="10213">MELTASVAKIIWWKESLQVNKYYHALFEQNNKEIFWVSTITRSVFSTVVVLTLTNYHYVFTLAVDFENRSLSYGSAKTIMTNKLASHS</sequence>
<reference evidence="1" key="1">
    <citation type="submission" date="2021-06" db="EMBL/GenBank/DDBJ databases">
        <authorList>
            <person name="Kallberg Y."/>
            <person name="Tangrot J."/>
            <person name="Rosling A."/>
        </authorList>
    </citation>
    <scope>NUCLEOTIDE SEQUENCE</scope>
    <source>
        <strain evidence="1">IL203A</strain>
    </source>
</reference>
<organism evidence="1 2">
    <name type="scientific">Dentiscutata heterogama</name>
    <dbReference type="NCBI Taxonomy" id="1316150"/>
    <lineage>
        <taxon>Eukaryota</taxon>
        <taxon>Fungi</taxon>
        <taxon>Fungi incertae sedis</taxon>
        <taxon>Mucoromycota</taxon>
        <taxon>Glomeromycotina</taxon>
        <taxon>Glomeromycetes</taxon>
        <taxon>Diversisporales</taxon>
        <taxon>Gigasporaceae</taxon>
        <taxon>Dentiscutata</taxon>
    </lineage>
</organism>
<dbReference type="Proteomes" id="UP000789702">
    <property type="component" value="Unassembled WGS sequence"/>
</dbReference>
<evidence type="ECO:0000313" key="1">
    <source>
        <dbReference type="EMBL" id="CAG8501647.1"/>
    </source>
</evidence>
<protein>
    <submittedName>
        <fullName evidence="1">4907_t:CDS:1</fullName>
    </submittedName>
</protein>
<gene>
    <name evidence="1" type="ORF">DHETER_LOCUS3034</name>
</gene>
<comment type="caution">
    <text evidence="1">The sequence shown here is derived from an EMBL/GenBank/DDBJ whole genome shotgun (WGS) entry which is preliminary data.</text>
</comment>
<accession>A0ACA9KYX1</accession>
<proteinExistence type="predicted"/>
<keyword evidence="2" id="KW-1185">Reference proteome</keyword>
<dbReference type="EMBL" id="CAJVPU010002471">
    <property type="protein sequence ID" value="CAG8501647.1"/>
    <property type="molecule type" value="Genomic_DNA"/>
</dbReference>
<name>A0ACA9KYX1_9GLOM</name>